<sequence>MPLLIVRIRLYMKVRRMAEIKLLYIESKNDCMRRRFRSMNKKTKVLLSIIALTSIFFFGKITYHEQYIKNKISSAILEKEKLETELSEYKNMSDNKKGLNDSFNSCLTSIDSLNSQLNFIDKIFNTNNKKDLLYSIDYLNKNFQQSYQIAIQQGKLINNSIFKTSDILSIIKDFKEDDYLKQISVVLRKKDGNTLYYNNDNLNKKKSIPITWYPTNVKIDEDLIVFTDEKILLEYLNNKEHYKSYIGLNKNNAWTAICFEEV</sequence>
<keyword evidence="1" id="KW-0175">Coiled coil</keyword>
<accession>A0A7I6N170</accession>
<protein>
    <submittedName>
        <fullName evidence="2">Uncharacterized protein</fullName>
    </submittedName>
</protein>
<reference evidence="2" key="1">
    <citation type="journal article" date="2020" name="Anaerobe">
        <title>Analysis of a plasmid encoding botulinum neurotoxin type G gene in Clostridium argentinense.</title>
        <authorList>
            <person name="Sakaguchi Y."/>
            <person name="Uchiyama J."/>
            <person name="Take A."/>
            <person name="Gotoh K."/>
            <person name="Sakaguchi M."/>
            <person name="Suzuki T."/>
            <person name="Yamamoto Y."/>
            <person name="Hosomi K."/>
            <person name="Kohda T."/>
            <person name="Mukamoto M."/>
            <person name="Kozaki S."/>
            <person name="Hayashi S."/>
            <person name="Oguma K."/>
        </authorList>
    </citation>
    <scope>NUCLEOTIDE SEQUENCE</scope>
    <source>
        <strain evidence="2">2740</strain>
        <plasmid evidence="2">pCAG</plasmid>
    </source>
</reference>
<evidence type="ECO:0000256" key="1">
    <source>
        <dbReference type="SAM" id="Coils"/>
    </source>
</evidence>
<feature type="coiled-coil region" evidence="1">
    <location>
        <begin position="72"/>
        <end position="99"/>
    </location>
</feature>
<name>A0A7I6N170_9CLOT</name>
<dbReference type="EMBL" id="AB853998">
    <property type="protein sequence ID" value="BBB39375.1"/>
    <property type="molecule type" value="Genomic_DNA"/>
</dbReference>
<organism evidence="2">
    <name type="scientific">Clostridium argentinense</name>
    <dbReference type="NCBI Taxonomy" id="29341"/>
    <lineage>
        <taxon>Bacteria</taxon>
        <taxon>Bacillati</taxon>
        <taxon>Bacillota</taxon>
        <taxon>Clostridia</taxon>
        <taxon>Eubacteriales</taxon>
        <taxon>Clostridiaceae</taxon>
        <taxon>Clostridium</taxon>
    </lineage>
</organism>
<geneLocation type="plasmid" evidence="2">
    <name>pCAG</name>
</geneLocation>
<dbReference type="AlphaFoldDB" id="A0A7I6N170"/>
<evidence type="ECO:0000313" key="2">
    <source>
        <dbReference type="EMBL" id="BBB39375.1"/>
    </source>
</evidence>
<keyword evidence="2" id="KW-0614">Plasmid</keyword>
<proteinExistence type="predicted"/>